<keyword evidence="4" id="KW-1185">Reference proteome</keyword>
<dbReference type="PANTHER" id="PTHR11895:SF7">
    <property type="entry name" value="GLUTAMYL-TRNA(GLN) AMIDOTRANSFERASE SUBUNIT A, MITOCHONDRIAL"/>
    <property type="match status" value="1"/>
</dbReference>
<name>A0A1G7ZQK8_9RHOB</name>
<dbReference type="OrthoDB" id="9777859at2"/>
<dbReference type="Proteomes" id="UP000199399">
    <property type="component" value="Unassembled WGS sequence"/>
</dbReference>
<proteinExistence type="inferred from homology"/>
<feature type="domain" description="Amidase" evidence="2">
    <location>
        <begin position="26"/>
        <end position="464"/>
    </location>
</feature>
<dbReference type="AlphaFoldDB" id="A0A1G7ZQK8"/>
<reference evidence="4" key="1">
    <citation type="submission" date="2016-10" db="EMBL/GenBank/DDBJ databases">
        <authorList>
            <person name="Varghese N."/>
            <person name="Submissions S."/>
        </authorList>
    </citation>
    <scope>NUCLEOTIDE SEQUENCE [LARGE SCALE GENOMIC DNA]</scope>
    <source>
        <strain evidence="4">DSM 16477</strain>
    </source>
</reference>
<evidence type="ECO:0000259" key="2">
    <source>
        <dbReference type="Pfam" id="PF01425"/>
    </source>
</evidence>
<dbReference type="Gene3D" id="3.90.1300.10">
    <property type="entry name" value="Amidase signature (AS) domain"/>
    <property type="match status" value="1"/>
</dbReference>
<dbReference type="PROSITE" id="PS00571">
    <property type="entry name" value="AMIDASES"/>
    <property type="match status" value="1"/>
</dbReference>
<comment type="similarity">
    <text evidence="1">Belongs to the amidase family.</text>
</comment>
<dbReference type="InterPro" id="IPR023631">
    <property type="entry name" value="Amidase_dom"/>
</dbReference>
<dbReference type="SUPFAM" id="SSF75304">
    <property type="entry name" value="Amidase signature (AS) enzymes"/>
    <property type="match status" value="1"/>
</dbReference>
<accession>A0A1G7ZQK8</accession>
<evidence type="ECO:0000313" key="3">
    <source>
        <dbReference type="EMBL" id="SDH10400.1"/>
    </source>
</evidence>
<dbReference type="InterPro" id="IPR000120">
    <property type="entry name" value="Amidase"/>
</dbReference>
<gene>
    <name evidence="3" type="ORF">SAMN04489759_1242</name>
</gene>
<dbReference type="GO" id="GO:0003824">
    <property type="term" value="F:catalytic activity"/>
    <property type="evidence" value="ECO:0007669"/>
    <property type="project" value="InterPro"/>
</dbReference>
<protein>
    <submittedName>
        <fullName evidence="3">Amidase</fullName>
    </submittedName>
</protein>
<dbReference type="Pfam" id="PF01425">
    <property type="entry name" value="Amidase"/>
    <property type="match status" value="1"/>
</dbReference>
<dbReference type="InterPro" id="IPR036928">
    <property type="entry name" value="AS_sf"/>
</dbReference>
<sequence length="493" mass="52085">MSKVDLWQDATAQAELVRSGEISRTELLEATIAHVQAVNPEINAVIIPLFEKARRESELASGPFAGVPYLLKDLTVVSQGDINTSSIKGMKESGYRADHDAYFVQRMRAAGFVLLGKVNTPEMGTQVTTEPEAWGATRNPWNLGRSVGGSSGGSGAAVAAALSPVAHGNDAAGSVRIPASVCGVVGLKPTRGRISPGPLVTDSDNVAGAAHEGLFARSVRDIAALLDVVSGHRPGDTFCAPTASRPYAQGISENPGSLRVGVLTHNPVGDFALDPECAAAARGAAAALAALGHDVNDAYPEALGDRSFLKALSTIGDVAIAREIERNGELIGRPLTEDDVEWTSWEMVKRADQVTGRAFAACVDELRYYAGKVERWWEAGWDLLILPTVTRQTPEIGELMLAKGTDLEGRQSAFISGSLRMLAFTVPFNVSGQPAISLPIGMSSDGMPIGVQIVAAYGREDLLLQVAAQLEGALPWVARRPQLLNPSRKIPAA</sequence>
<organism evidence="3 4">
    <name type="scientific">Sulfitobacter delicatus</name>
    <dbReference type="NCBI Taxonomy" id="218672"/>
    <lineage>
        <taxon>Bacteria</taxon>
        <taxon>Pseudomonadati</taxon>
        <taxon>Pseudomonadota</taxon>
        <taxon>Alphaproteobacteria</taxon>
        <taxon>Rhodobacterales</taxon>
        <taxon>Roseobacteraceae</taxon>
        <taxon>Sulfitobacter</taxon>
    </lineage>
</organism>
<evidence type="ECO:0000256" key="1">
    <source>
        <dbReference type="ARBA" id="ARBA00009199"/>
    </source>
</evidence>
<dbReference type="EMBL" id="FNBP01000024">
    <property type="protein sequence ID" value="SDH10400.1"/>
    <property type="molecule type" value="Genomic_DNA"/>
</dbReference>
<dbReference type="PANTHER" id="PTHR11895">
    <property type="entry name" value="TRANSAMIDASE"/>
    <property type="match status" value="1"/>
</dbReference>
<dbReference type="InterPro" id="IPR020556">
    <property type="entry name" value="Amidase_CS"/>
</dbReference>
<dbReference type="STRING" id="218672.SAMN04489759_1242"/>
<evidence type="ECO:0000313" key="4">
    <source>
        <dbReference type="Proteomes" id="UP000199399"/>
    </source>
</evidence>